<dbReference type="RefSeq" id="WP_129687681.1">
    <property type="nucleotide sequence ID" value="NZ_LR214970.1"/>
</dbReference>
<dbReference type="AlphaFoldDB" id="A0A449A979"/>
<dbReference type="HAMAP" id="MF_00651">
    <property type="entry name" value="Nuclease_YqgF"/>
    <property type="match status" value="1"/>
</dbReference>
<dbReference type="InterPro" id="IPR012337">
    <property type="entry name" value="RNaseH-like_sf"/>
</dbReference>
<dbReference type="GO" id="GO:0016788">
    <property type="term" value="F:hydrolase activity, acting on ester bonds"/>
    <property type="evidence" value="ECO:0007669"/>
    <property type="project" value="UniProtKB-UniRule"/>
</dbReference>
<comment type="function">
    <text evidence="5">Could be a nuclease involved in processing of the 5'-end of pre-16S rRNA.</text>
</comment>
<dbReference type="NCBIfam" id="TIGR00250">
    <property type="entry name" value="RNAse_H_YqgF"/>
    <property type="match status" value="1"/>
</dbReference>
<dbReference type="CDD" id="cd16964">
    <property type="entry name" value="YqgF"/>
    <property type="match status" value="1"/>
</dbReference>
<dbReference type="InterPro" id="IPR005227">
    <property type="entry name" value="YqgF"/>
</dbReference>
<dbReference type="GO" id="GO:0000967">
    <property type="term" value="P:rRNA 5'-end processing"/>
    <property type="evidence" value="ECO:0007669"/>
    <property type="project" value="UniProtKB-UniRule"/>
</dbReference>
<evidence type="ECO:0000256" key="4">
    <source>
        <dbReference type="ARBA" id="ARBA00022801"/>
    </source>
</evidence>
<protein>
    <recommendedName>
        <fullName evidence="5">Putative pre-16S rRNA nuclease</fullName>
        <ecNumber evidence="5">3.1.-.-</ecNumber>
    </recommendedName>
</protein>
<organism evidence="7 8">
    <name type="scientific">Mycoplasmopsis bovigenitalium</name>
    <dbReference type="NCBI Taxonomy" id="2112"/>
    <lineage>
        <taxon>Bacteria</taxon>
        <taxon>Bacillati</taxon>
        <taxon>Mycoplasmatota</taxon>
        <taxon>Mycoplasmoidales</taxon>
        <taxon>Metamycoplasmataceae</taxon>
        <taxon>Mycoplasmopsis</taxon>
    </lineage>
</organism>
<keyword evidence="2 5" id="KW-0690">Ribosome biogenesis</keyword>
<evidence type="ECO:0000256" key="3">
    <source>
        <dbReference type="ARBA" id="ARBA00022722"/>
    </source>
</evidence>
<reference evidence="7 8" key="1">
    <citation type="submission" date="2019-01" db="EMBL/GenBank/DDBJ databases">
        <authorList>
            <consortium name="Pathogen Informatics"/>
        </authorList>
    </citation>
    <scope>NUCLEOTIDE SEQUENCE [LARGE SCALE GENOMIC DNA]</scope>
    <source>
        <strain evidence="7 8">NCTC10122</strain>
    </source>
</reference>
<evidence type="ECO:0000256" key="5">
    <source>
        <dbReference type="HAMAP-Rule" id="MF_00651"/>
    </source>
</evidence>
<keyword evidence="3 5" id="KW-0540">Nuclease</keyword>
<accession>A0A449A979</accession>
<dbReference type="EC" id="3.1.-.-" evidence="5"/>
<dbReference type="GO" id="GO:0005829">
    <property type="term" value="C:cytosol"/>
    <property type="evidence" value="ECO:0007669"/>
    <property type="project" value="TreeGrafter"/>
</dbReference>
<comment type="similarity">
    <text evidence="5">Belongs to the YqgF HJR family.</text>
</comment>
<dbReference type="SMART" id="SM00732">
    <property type="entry name" value="YqgFc"/>
    <property type="match status" value="1"/>
</dbReference>
<evidence type="ECO:0000313" key="7">
    <source>
        <dbReference type="EMBL" id="VEU60781.1"/>
    </source>
</evidence>
<name>A0A449A979_9BACT</name>
<dbReference type="PANTHER" id="PTHR33317:SF4">
    <property type="entry name" value="POLYNUCLEOTIDYL TRANSFERASE, RIBONUCLEASE H-LIKE SUPERFAMILY PROTEIN"/>
    <property type="match status" value="1"/>
</dbReference>
<dbReference type="EMBL" id="LR214970">
    <property type="protein sequence ID" value="VEU60781.1"/>
    <property type="molecule type" value="Genomic_DNA"/>
</dbReference>
<keyword evidence="1 5" id="KW-0963">Cytoplasm</keyword>
<dbReference type="GO" id="GO:0004518">
    <property type="term" value="F:nuclease activity"/>
    <property type="evidence" value="ECO:0007669"/>
    <property type="project" value="UniProtKB-KW"/>
</dbReference>
<evidence type="ECO:0000313" key="8">
    <source>
        <dbReference type="Proteomes" id="UP000290942"/>
    </source>
</evidence>
<proteinExistence type="inferred from homology"/>
<dbReference type="Gene3D" id="3.30.420.140">
    <property type="entry name" value="YqgF/RNase H-like domain"/>
    <property type="match status" value="1"/>
</dbReference>
<feature type="domain" description="YqgF/RNase H-like" evidence="6">
    <location>
        <begin position="1"/>
        <end position="104"/>
    </location>
</feature>
<dbReference type="InterPro" id="IPR006641">
    <property type="entry name" value="YqgF/RNaseH-like_dom"/>
</dbReference>
<keyword evidence="4 5" id="KW-0378">Hydrolase</keyword>
<dbReference type="InterPro" id="IPR037027">
    <property type="entry name" value="YqgF/RNaseH-like_dom_sf"/>
</dbReference>
<evidence type="ECO:0000256" key="2">
    <source>
        <dbReference type="ARBA" id="ARBA00022517"/>
    </source>
</evidence>
<dbReference type="PANTHER" id="PTHR33317">
    <property type="entry name" value="POLYNUCLEOTIDYL TRANSFERASE, RIBONUCLEASE H-LIKE SUPERFAMILY PROTEIN"/>
    <property type="match status" value="1"/>
</dbReference>
<gene>
    <name evidence="7" type="primary">yrrK</name>
    <name evidence="7" type="ORF">NCTC10122_00383</name>
</gene>
<evidence type="ECO:0000259" key="6">
    <source>
        <dbReference type="SMART" id="SM00732"/>
    </source>
</evidence>
<dbReference type="SUPFAM" id="SSF53098">
    <property type="entry name" value="Ribonuclease H-like"/>
    <property type="match status" value="1"/>
</dbReference>
<dbReference type="Proteomes" id="UP000290942">
    <property type="component" value="Chromosome"/>
</dbReference>
<evidence type="ECO:0000256" key="1">
    <source>
        <dbReference type="ARBA" id="ARBA00022490"/>
    </source>
</evidence>
<comment type="subcellular location">
    <subcellularLocation>
        <location evidence="5">Cytoplasm</location>
    </subcellularLocation>
</comment>
<sequence length="143" mass="16287">MRKLSLDLGTKTCGFAITDSMQIIASALETIRFEENDFDKVIDHIKKYLAKYNDIDGFIIGIPLRSNGQKSERTILIENFAIKINDIFDQNVYLVNEYGTTIKAEKTLKSAKLNHKKVREIKDSLSAVIILQEFLQYGGKLVK</sequence>
<dbReference type="Pfam" id="PF03652">
    <property type="entry name" value="RuvX"/>
    <property type="match status" value="1"/>
</dbReference>